<evidence type="ECO:0000256" key="7">
    <source>
        <dbReference type="ARBA" id="ARBA00047428"/>
    </source>
</evidence>
<dbReference type="InterPro" id="IPR014729">
    <property type="entry name" value="Rossmann-like_a/b/a_fold"/>
</dbReference>
<proteinExistence type="predicted"/>
<sequence>MIALSWKIAITQSNKWKSSGNKIVFTNGCYDLIHSGHINLLSNSKSKGDKLIVGLNSDRSVKKLKGDDRPIQNFDDRAIILDAINSVDMVVGFDDDTPDKIIKELLPNILVKGGDYSIDNVVGADTVISHGGSVEIVDLIPDKSTSSLIDQILKLK</sequence>
<protein>
    <recommendedName>
        <fullName evidence="1">D-glycero-beta-D-manno-heptose 1-phosphate adenylyltransferase</fullName>
        <ecNumber evidence="1">2.7.7.70</ecNumber>
    </recommendedName>
</protein>
<dbReference type="PANTHER" id="PTHR43793">
    <property type="entry name" value="FAD SYNTHASE"/>
    <property type="match status" value="1"/>
</dbReference>
<evidence type="ECO:0000256" key="4">
    <source>
        <dbReference type="ARBA" id="ARBA00022741"/>
    </source>
</evidence>
<dbReference type="SUPFAM" id="SSF52374">
    <property type="entry name" value="Nucleotidylyl transferase"/>
    <property type="match status" value="1"/>
</dbReference>
<dbReference type="EMBL" id="UINC01003448">
    <property type="protein sequence ID" value="SVA06414.1"/>
    <property type="molecule type" value="Genomic_DNA"/>
</dbReference>
<evidence type="ECO:0000259" key="8">
    <source>
        <dbReference type="Pfam" id="PF01467"/>
    </source>
</evidence>
<evidence type="ECO:0000256" key="3">
    <source>
        <dbReference type="ARBA" id="ARBA00022695"/>
    </source>
</evidence>
<dbReference type="AlphaFoldDB" id="A0A381SSN7"/>
<evidence type="ECO:0000256" key="5">
    <source>
        <dbReference type="ARBA" id="ARBA00022840"/>
    </source>
</evidence>
<evidence type="ECO:0000256" key="1">
    <source>
        <dbReference type="ARBA" id="ARBA00012519"/>
    </source>
</evidence>
<dbReference type="PANTHER" id="PTHR43793:SF2">
    <property type="entry name" value="BIFUNCTIONAL PROTEIN HLDE"/>
    <property type="match status" value="1"/>
</dbReference>
<dbReference type="InterPro" id="IPR004821">
    <property type="entry name" value="Cyt_trans-like"/>
</dbReference>
<dbReference type="NCBIfam" id="TIGR00125">
    <property type="entry name" value="cyt_tran_rel"/>
    <property type="match status" value="1"/>
</dbReference>
<dbReference type="EC" id="2.7.7.70" evidence="1"/>
<keyword evidence="6" id="KW-0119">Carbohydrate metabolism</keyword>
<evidence type="ECO:0000256" key="2">
    <source>
        <dbReference type="ARBA" id="ARBA00022679"/>
    </source>
</evidence>
<comment type="catalytic activity">
    <reaction evidence="7">
        <text>D-glycero-beta-D-manno-heptose 1-phosphate + ATP + H(+) = ADP-D-glycero-beta-D-manno-heptose + diphosphate</text>
        <dbReference type="Rhea" id="RHEA:27465"/>
        <dbReference type="ChEBI" id="CHEBI:15378"/>
        <dbReference type="ChEBI" id="CHEBI:30616"/>
        <dbReference type="ChEBI" id="CHEBI:33019"/>
        <dbReference type="ChEBI" id="CHEBI:59967"/>
        <dbReference type="ChEBI" id="CHEBI:61593"/>
        <dbReference type="EC" id="2.7.7.70"/>
    </reaction>
</comment>
<dbReference type="Pfam" id="PF01467">
    <property type="entry name" value="CTP_transf_like"/>
    <property type="match status" value="1"/>
</dbReference>
<evidence type="ECO:0000256" key="6">
    <source>
        <dbReference type="ARBA" id="ARBA00023277"/>
    </source>
</evidence>
<organism evidence="9">
    <name type="scientific">marine metagenome</name>
    <dbReference type="NCBI Taxonomy" id="408172"/>
    <lineage>
        <taxon>unclassified sequences</taxon>
        <taxon>metagenomes</taxon>
        <taxon>ecological metagenomes</taxon>
    </lineage>
</organism>
<keyword evidence="5" id="KW-0067">ATP-binding</keyword>
<keyword evidence="3" id="KW-0548">Nucleotidyltransferase</keyword>
<name>A0A381SSN7_9ZZZZ</name>
<dbReference type="GO" id="GO:0016773">
    <property type="term" value="F:phosphotransferase activity, alcohol group as acceptor"/>
    <property type="evidence" value="ECO:0007669"/>
    <property type="project" value="InterPro"/>
</dbReference>
<dbReference type="Gene3D" id="3.40.50.620">
    <property type="entry name" value="HUPs"/>
    <property type="match status" value="1"/>
</dbReference>
<gene>
    <name evidence="9" type="ORF">METZ01_LOCUS59268</name>
</gene>
<accession>A0A381SSN7</accession>
<dbReference type="InterPro" id="IPR050385">
    <property type="entry name" value="Archaeal_FAD_synthase"/>
</dbReference>
<feature type="domain" description="Cytidyltransferase-like" evidence="8">
    <location>
        <begin position="25"/>
        <end position="119"/>
    </location>
</feature>
<keyword evidence="4" id="KW-0547">Nucleotide-binding</keyword>
<dbReference type="GO" id="GO:0005524">
    <property type="term" value="F:ATP binding"/>
    <property type="evidence" value="ECO:0007669"/>
    <property type="project" value="UniProtKB-KW"/>
</dbReference>
<dbReference type="GO" id="GO:0005975">
    <property type="term" value="P:carbohydrate metabolic process"/>
    <property type="evidence" value="ECO:0007669"/>
    <property type="project" value="InterPro"/>
</dbReference>
<dbReference type="InterPro" id="IPR011914">
    <property type="entry name" value="RfaE_dom_II"/>
</dbReference>
<keyword evidence="2" id="KW-0808">Transferase</keyword>
<dbReference type="NCBIfam" id="TIGR02199">
    <property type="entry name" value="rfaE_dom_II"/>
    <property type="match status" value="1"/>
</dbReference>
<reference evidence="9" key="1">
    <citation type="submission" date="2018-05" db="EMBL/GenBank/DDBJ databases">
        <authorList>
            <person name="Lanie J.A."/>
            <person name="Ng W.-L."/>
            <person name="Kazmierczak K.M."/>
            <person name="Andrzejewski T.M."/>
            <person name="Davidsen T.M."/>
            <person name="Wayne K.J."/>
            <person name="Tettelin H."/>
            <person name="Glass J.I."/>
            <person name="Rusch D."/>
            <person name="Podicherti R."/>
            <person name="Tsui H.-C.T."/>
            <person name="Winkler M.E."/>
        </authorList>
    </citation>
    <scope>NUCLEOTIDE SEQUENCE</scope>
</reference>
<evidence type="ECO:0000313" key="9">
    <source>
        <dbReference type="EMBL" id="SVA06414.1"/>
    </source>
</evidence>
<dbReference type="GO" id="GO:0016779">
    <property type="term" value="F:nucleotidyltransferase activity"/>
    <property type="evidence" value="ECO:0007669"/>
    <property type="project" value="UniProtKB-KW"/>
</dbReference>